<keyword evidence="2" id="KW-0378">Hydrolase</keyword>
<feature type="compositionally biased region" description="Low complexity" evidence="6">
    <location>
        <begin position="1234"/>
        <end position="1253"/>
    </location>
</feature>
<dbReference type="Pfam" id="PF23002">
    <property type="entry name" value="PIN-like_DDX60"/>
    <property type="match status" value="1"/>
</dbReference>
<dbReference type="Pfam" id="PF26076">
    <property type="entry name" value="WHD_DDX60"/>
    <property type="match status" value="1"/>
</dbReference>
<evidence type="ECO:0000256" key="4">
    <source>
        <dbReference type="ARBA" id="ARBA00022840"/>
    </source>
</evidence>
<evidence type="ECO:0000313" key="10">
    <source>
        <dbReference type="Proteomes" id="UP000237631"/>
    </source>
</evidence>
<dbReference type="GO" id="GO:0004386">
    <property type="term" value="F:helicase activity"/>
    <property type="evidence" value="ECO:0007669"/>
    <property type="project" value="UniProtKB-KW"/>
</dbReference>
<feature type="region of interest" description="Disordered" evidence="6">
    <location>
        <begin position="1881"/>
        <end position="1923"/>
    </location>
</feature>
<evidence type="ECO:0000259" key="7">
    <source>
        <dbReference type="PROSITE" id="PS51192"/>
    </source>
</evidence>
<evidence type="ECO:0000256" key="6">
    <source>
        <dbReference type="SAM" id="MobiDB-lite"/>
    </source>
</evidence>
<dbReference type="InterPro" id="IPR055124">
    <property type="entry name" value="PIN-like_DDX60"/>
</dbReference>
<dbReference type="Pfam" id="PF00270">
    <property type="entry name" value="DEAD"/>
    <property type="match status" value="1"/>
</dbReference>
<dbReference type="FunFam" id="3.40.50.300:FF:001039">
    <property type="entry name" value="ATP-dependent RNA helicase DDX60"/>
    <property type="match status" value="1"/>
</dbReference>
<dbReference type="InterPro" id="IPR011545">
    <property type="entry name" value="DEAD/DEAH_box_helicase_dom"/>
</dbReference>
<dbReference type="OrthoDB" id="2320933at2759"/>
<dbReference type="GO" id="GO:0003677">
    <property type="term" value="F:DNA binding"/>
    <property type="evidence" value="ECO:0007669"/>
    <property type="project" value="InterPro"/>
</dbReference>
<dbReference type="Pfam" id="PF04082">
    <property type="entry name" value="Fungal_trans"/>
    <property type="match status" value="1"/>
</dbReference>
<dbReference type="Proteomes" id="UP000237631">
    <property type="component" value="Unassembled WGS sequence"/>
</dbReference>
<dbReference type="PROSITE" id="PS51192">
    <property type="entry name" value="HELICASE_ATP_BIND_1"/>
    <property type="match status" value="1"/>
</dbReference>
<feature type="region of interest" description="Disordered" evidence="6">
    <location>
        <begin position="2405"/>
        <end position="2457"/>
    </location>
</feature>
<feature type="region of interest" description="Disordered" evidence="6">
    <location>
        <begin position="654"/>
        <end position="708"/>
    </location>
</feature>
<comment type="caution">
    <text evidence="9">The sequence shown here is derived from an EMBL/GenBank/DDBJ whole genome shotgun (WGS) entry which is preliminary data.</text>
</comment>
<dbReference type="GO" id="GO:0005524">
    <property type="term" value="F:ATP binding"/>
    <property type="evidence" value="ECO:0007669"/>
    <property type="project" value="UniProtKB-KW"/>
</dbReference>
<dbReference type="InterPro" id="IPR007219">
    <property type="entry name" value="XnlR_reg_dom"/>
</dbReference>
<dbReference type="PROSITE" id="PS51194">
    <property type="entry name" value="HELICASE_CTER"/>
    <property type="match status" value="1"/>
</dbReference>
<dbReference type="CDD" id="cd12148">
    <property type="entry name" value="fungal_TF_MHR"/>
    <property type="match status" value="1"/>
</dbReference>
<evidence type="ECO:0008006" key="11">
    <source>
        <dbReference type="Google" id="ProtNLM"/>
    </source>
</evidence>
<keyword evidence="10" id="KW-1185">Reference proteome</keyword>
<accession>A0A2S6C2P0</accession>
<dbReference type="EMBL" id="PNEN01000572">
    <property type="protein sequence ID" value="PPJ54008.1"/>
    <property type="molecule type" value="Genomic_DNA"/>
</dbReference>
<feature type="compositionally biased region" description="Basic and acidic residues" evidence="6">
    <location>
        <begin position="1894"/>
        <end position="1921"/>
    </location>
</feature>
<dbReference type="CDD" id="cd18795">
    <property type="entry name" value="SF2_C_Ski2"/>
    <property type="match status" value="1"/>
</dbReference>
<dbReference type="InterPro" id="IPR052431">
    <property type="entry name" value="SKI2_subfamily_helicases"/>
</dbReference>
<dbReference type="Gene3D" id="3.40.50.300">
    <property type="entry name" value="P-loop containing nucleotide triphosphate hydrolases"/>
    <property type="match status" value="2"/>
</dbReference>
<protein>
    <recommendedName>
        <fullName evidence="11">Helicase ATP-binding domain-containing protein</fullName>
    </recommendedName>
</protein>
<reference evidence="10" key="1">
    <citation type="journal article" date="2017" name="bioRxiv">
        <title>Conservation of a gene cluster reveals novel cercosporin biosynthetic mechanisms and extends production to the genus Colletotrichum.</title>
        <authorList>
            <person name="de Jonge R."/>
            <person name="Ebert M.K."/>
            <person name="Huitt-Roehl C.R."/>
            <person name="Pal P."/>
            <person name="Suttle J.C."/>
            <person name="Spanner R.E."/>
            <person name="Neubauer J.D."/>
            <person name="Jurick W.M.II."/>
            <person name="Stott K.A."/>
            <person name="Secor G.A."/>
            <person name="Thomma B.P.H.J."/>
            <person name="Van de Peer Y."/>
            <person name="Townsend C.A."/>
            <person name="Bolton M.D."/>
        </authorList>
    </citation>
    <scope>NUCLEOTIDE SEQUENCE [LARGE SCALE GENOMIC DNA]</scope>
    <source>
        <strain evidence="10">CBS538.71</strain>
    </source>
</reference>
<keyword evidence="1" id="KW-0547">Nucleotide-binding</keyword>
<dbReference type="PANTHER" id="PTHR44533:SF4">
    <property type="entry name" value="DEAD_H RNA HELICASE, PUTATIVE-RELATED"/>
    <property type="match status" value="1"/>
</dbReference>
<dbReference type="SUPFAM" id="SSF52540">
    <property type="entry name" value="P-loop containing nucleoside triphosphate hydrolases"/>
    <property type="match status" value="1"/>
</dbReference>
<dbReference type="InterPro" id="IPR014001">
    <property type="entry name" value="Helicase_ATP-bd"/>
</dbReference>
<evidence type="ECO:0000259" key="8">
    <source>
        <dbReference type="PROSITE" id="PS51194"/>
    </source>
</evidence>
<keyword evidence="4" id="KW-0067">ATP-binding</keyword>
<feature type="region of interest" description="Disordered" evidence="6">
    <location>
        <begin position="1234"/>
        <end position="1270"/>
    </location>
</feature>
<name>A0A2S6C2P0_9PEZI</name>
<proteinExistence type="predicted"/>
<organism evidence="9 10">
    <name type="scientific">Cercospora berteroae</name>
    <dbReference type="NCBI Taxonomy" id="357750"/>
    <lineage>
        <taxon>Eukaryota</taxon>
        <taxon>Fungi</taxon>
        <taxon>Dikarya</taxon>
        <taxon>Ascomycota</taxon>
        <taxon>Pezizomycotina</taxon>
        <taxon>Dothideomycetes</taxon>
        <taxon>Dothideomycetidae</taxon>
        <taxon>Mycosphaerellales</taxon>
        <taxon>Mycosphaerellaceae</taxon>
        <taxon>Cercospora</taxon>
    </lineage>
</organism>
<feature type="compositionally biased region" description="Low complexity" evidence="6">
    <location>
        <begin position="2438"/>
        <end position="2450"/>
    </location>
</feature>
<dbReference type="InterPro" id="IPR059032">
    <property type="entry name" value="WHD_DDX60"/>
</dbReference>
<dbReference type="InterPro" id="IPR027417">
    <property type="entry name" value="P-loop_NTPase"/>
</dbReference>
<evidence type="ECO:0000313" key="9">
    <source>
        <dbReference type="EMBL" id="PPJ54008.1"/>
    </source>
</evidence>
<feature type="compositionally biased region" description="Acidic residues" evidence="6">
    <location>
        <begin position="681"/>
        <end position="698"/>
    </location>
</feature>
<dbReference type="STRING" id="357750.A0A2S6C2P0"/>
<evidence type="ECO:0000256" key="1">
    <source>
        <dbReference type="ARBA" id="ARBA00022741"/>
    </source>
</evidence>
<dbReference type="Pfam" id="PF00271">
    <property type="entry name" value="Helicase_C"/>
    <property type="match status" value="1"/>
</dbReference>
<feature type="region of interest" description="Disordered" evidence="6">
    <location>
        <begin position="21"/>
        <end position="60"/>
    </location>
</feature>
<sequence length="2527" mass="281783">MVHILDTLTRLENKFDNLALGSTGSSTPETNVSSHGAATSTPATSSRQYRSGNEQTTPRFPTELQQGYHHLTVPHKIILWPSVYIHLVNSGISAASDLQYVLQEGTNWFIKQGMRSHQDPLPAEPGLQSYYVQDPTGGQSKPPRVAFHPLTAPRIQEYCDAYFNTFNVLAPVLNRDTFMSGTINPILQRGFADGESSSVLALLVLALGQVASEGVFERPISMVNSTPSGFRGGSAEQPPGLEIFNEARRRVGFVATQMSLENVQILLLQGTYYEATAKHLDFWRSTVTASMACQVLLKCQTIDWQSHYGDLLKRAYWTCVLSEDLYHLDLDLPQSGIQTFEDAVPLPYFTEGQDMHTPGFPVHTSGASTYEDRDRSHFQYHFLAMIALRRLISRIHEVIHESSSTQSESSDDYGGPPVTVIREMARQLESWRSLLPRPLQWQDTEQLDFPNIDISGRRPNEPLFSPDQGPVPIGHKYNLDLVTAQLRTRFYYARFMMYRPFVYKALHFPELMTEEDGNYCGLAIRASLLWPMAMAPPKNKKRLVPHLFAWTQNFMGILLILRMTTENECLRRICDEHVNRDDITSTVSCMLEWDKGKVNSNELPYNNIAIFGATQPTHLITEPFQRFVDQTAGSFDEGAALSSSEYRTFARMSAQVGAPRGNEQTSAEVPKGENSTSTDVTSDEESSSVESDEEDVDESSAKPKFEDDGTETLPLYRKLQSRRVDLVGDYAGDELFLIEGDSMLRRCLDDEKLDFSPGLQLLHAVYNVEHFLHQLVKRKCNFNIIFFESNRKLCLPPLADDATASRFYLTRAAVIRHLQANIARVHPDIHIDVFDSWNSPTFIDYLKETSPYFLMAHDGARAVDCKSNRNVDDLDSPSPKAHRVALRQMILSFIGRGYNVALVNGLEWRDTKVMTMVLETGRRIAKLAKSGLQFTPDSSSLPQLDVTADLEKLRSQSTRLSHRQCLAVLTIASMFRENANVDVGTAARLGASFLLHTALLEHLPISGRRVQVSGASDELQDFLNGLSATAEAILNSASFDDLKGSDNAVDIFDFIDGRLFLNVANSKPQVTSEVKRTLDELLAALHAISQQAKIDTSAVPSESADVKPIPAQETPAEKTVRVLPFSNQIFDKHLDLVKIKTTSAESPGSAQAQRIFREVTHWHNYKKPIAAKPVAVAPTDTKEARKKAREDRRNQLFMAEMRTYAASLTNAVGKSLEPETIIVGAVKQAAIKSGTASPADSDTDSTSSVQSKGKSGGKKGGKTAQKNAGKQAMLNNIAAAKAKKDESASDKIHAAWQVSCKGFEADKDPRGRYRKAKEYLTNIQPAWREVFGAEGELYLVSNLLHFWTDACRRGEKKSRAQVAALIWDHCRRIAQHGVLSKTIAKNLELTRTSLNLPPLPAYTEGSADRKLAFTFALSGKSDGLAVELPSREFQLIECGPYLERSFDSKSDHRVDFKPDGWQRTVLDTIDADKSAFVVAPTSAGKTFISFYAMRKVLEADDDGVLVYVAPTKALVNQIAAEVQARYSKKFKYGGKSVWAIHTRDYRINNPVGCQVLVTVPHVLQIMLLSPAHANTWSSRVKRIIFDEIHSIGQAEDGVVWEQLLLMAPCPIIALSATVGNPKEFSDWLATTQQAIGKELVTVHHPYRYSDLRKYFYVPPKKFGFHGIPVKRAFGSLGLEGLTGFSFIHPVAGLMDKSRGIPKDLSLEPRDCFTLWKAMTKFETEKHKVPASLGPAKALPEVSRKIDILNWEKDLKNLLSDWLDDPSSPYDKVVQELGQEFRNEAREEVFATDPEQTDTGALTRIEEDRPASSTLALLCRLHEQDAIPAIFFNYDRHDCERICKEVVGQLQSAEEKQVKSGPKWAKTLERFEEYKKIKAKNTARNAKATAKKTKLQGEGDEKGSKNDLERDGTDDGVSKWESFDPDAPSENYHFADYTKVLKSDLEILVRQLRRREVPEFFIEALYRGIGVHHAGLNRKLRQIVEILFRKGFLRVIIATGTLALGINMPCKTVVFSGDSVFLTALNYRQCAGRAGRRGFDLLGNVVFQGVSRQKVCRLLSSRLPDLNGHFPLTTTLVLRLFTLLHESKGSKYANSAINALLSQPRMYMGGKSFKEQTMHHLRFSIEYLRRQQLLGNDGAPLNFAGLVSHLYFTENSSFAFHALLKEGYFHELCAEVEKNEKGTLESLMLVLSHLFGRIECRQSDEEYRKKVVKPSSSVVFLPPMPKSASDILVEHNKQTLSVYRGYVATFVDQHIKEEDRKLPLSGINAGPDGSSAPASIPSLPPSRLRSSFVALSGAGDEFENIHDLCHTVRDGVFLEEAVIPHMDVYPEELEVPLNAYLLDFFKHGDVHTIERANRVSRSDIWFLLNDFSLVLATIITSLMNFMKISEATDLDMLEVMGNMDAHEEAEDDKVAATETESTVSGPSVGGDSAVGLVDRTATGTGRPAAPTKKQAKNADSWEDLAGSEDEDDVQAALEHSVGEEAEALAQELANSAWDGEGGEGLKNVLKAFQKLHAEFTVKFRAMWA</sequence>
<keyword evidence="3" id="KW-0347">Helicase</keyword>
<dbReference type="PANTHER" id="PTHR44533">
    <property type="entry name" value="DEAD/H RNA HELICASE, PUTATIVE-RELATED"/>
    <property type="match status" value="1"/>
</dbReference>
<dbReference type="SMART" id="SM00490">
    <property type="entry name" value="HELICc"/>
    <property type="match status" value="1"/>
</dbReference>
<dbReference type="SMART" id="SM00487">
    <property type="entry name" value="DEXDc"/>
    <property type="match status" value="1"/>
</dbReference>
<dbReference type="GO" id="GO:0006351">
    <property type="term" value="P:DNA-templated transcription"/>
    <property type="evidence" value="ECO:0007669"/>
    <property type="project" value="InterPro"/>
</dbReference>
<dbReference type="GO" id="GO:0016787">
    <property type="term" value="F:hydrolase activity"/>
    <property type="evidence" value="ECO:0007669"/>
    <property type="project" value="UniProtKB-KW"/>
</dbReference>
<feature type="domain" description="Helicase C-terminal" evidence="8">
    <location>
        <begin position="1935"/>
        <end position="2077"/>
    </location>
</feature>
<keyword evidence="5" id="KW-0539">Nucleus</keyword>
<dbReference type="InterPro" id="IPR001650">
    <property type="entry name" value="Helicase_C-like"/>
</dbReference>
<evidence type="ECO:0000256" key="5">
    <source>
        <dbReference type="ARBA" id="ARBA00023242"/>
    </source>
</evidence>
<evidence type="ECO:0000256" key="3">
    <source>
        <dbReference type="ARBA" id="ARBA00022806"/>
    </source>
</evidence>
<dbReference type="GO" id="GO:0005737">
    <property type="term" value="C:cytoplasm"/>
    <property type="evidence" value="ECO:0007669"/>
    <property type="project" value="TreeGrafter"/>
</dbReference>
<feature type="domain" description="Helicase ATP-binding" evidence="7">
    <location>
        <begin position="1466"/>
        <end position="1636"/>
    </location>
</feature>
<evidence type="ECO:0000256" key="2">
    <source>
        <dbReference type="ARBA" id="ARBA00022801"/>
    </source>
</evidence>
<gene>
    <name evidence="9" type="ORF">CBER1_03004</name>
</gene>
<dbReference type="CDD" id="cd18025">
    <property type="entry name" value="DEXHc_DDX60"/>
    <property type="match status" value="1"/>
</dbReference>
<dbReference type="GO" id="GO:0008270">
    <property type="term" value="F:zinc ion binding"/>
    <property type="evidence" value="ECO:0007669"/>
    <property type="project" value="InterPro"/>
</dbReference>